<dbReference type="InParanoid" id="A0A1Z5JXP1"/>
<reference evidence="1 2" key="1">
    <citation type="journal article" date="2015" name="Plant Cell">
        <title>Oil accumulation by the oleaginous diatom Fistulifera solaris as revealed by the genome and transcriptome.</title>
        <authorList>
            <person name="Tanaka T."/>
            <person name="Maeda Y."/>
            <person name="Veluchamy A."/>
            <person name="Tanaka M."/>
            <person name="Abida H."/>
            <person name="Marechal E."/>
            <person name="Bowler C."/>
            <person name="Muto M."/>
            <person name="Sunaga Y."/>
            <person name="Tanaka M."/>
            <person name="Yoshino T."/>
            <person name="Taniguchi T."/>
            <person name="Fukuda Y."/>
            <person name="Nemoto M."/>
            <person name="Matsumoto M."/>
            <person name="Wong P.S."/>
            <person name="Aburatani S."/>
            <person name="Fujibuchi W."/>
        </authorList>
    </citation>
    <scope>NUCLEOTIDE SEQUENCE [LARGE SCALE GENOMIC DNA]</scope>
    <source>
        <strain evidence="1 2">JPCC DA0580</strain>
    </source>
</reference>
<protein>
    <submittedName>
        <fullName evidence="1">Uncharacterized protein</fullName>
    </submittedName>
</protein>
<name>A0A1Z5JXP1_FISSO</name>
<comment type="caution">
    <text evidence="1">The sequence shown here is derived from an EMBL/GenBank/DDBJ whole genome shotgun (WGS) entry which is preliminary data.</text>
</comment>
<dbReference type="AlphaFoldDB" id="A0A1Z5JXP1"/>
<keyword evidence="2" id="KW-1185">Reference proteome</keyword>
<sequence length="103" mass="12034">MDCEVKNTTPYLFFCQFTRRDNLLWQGFVKEYDLEPDLESPMDDLRRLPDGKLKRVTKLLGTEKGNLWEHFYDSFVEGSEVTLHLDTSNVVALGKIAWALIYT</sequence>
<dbReference type="EMBL" id="BDSP01000131">
    <property type="protein sequence ID" value="GAX18521.1"/>
    <property type="molecule type" value="Genomic_DNA"/>
</dbReference>
<evidence type="ECO:0000313" key="2">
    <source>
        <dbReference type="Proteomes" id="UP000198406"/>
    </source>
</evidence>
<evidence type="ECO:0000313" key="1">
    <source>
        <dbReference type="EMBL" id="GAX18521.1"/>
    </source>
</evidence>
<accession>A0A1Z5JXP1</accession>
<gene>
    <name evidence="1" type="ORF">FisN_10Hu280</name>
</gene>
<organism evidence="1 2">
    <name type="scientific">Fistulifera solaris</name>
    <name type="common">Oleaginous diatom</name>
    <dbReference type="NCBI Taxonomy" id="1519565"/>
    <lineage>
        <taxon>Eukaryota</taxon>
        <taxon>Sar</taxon>
        <taxon>Stramenopiles</taxon>
        <taxon>Ochrophyta</taxon>
        <taxon>Bacillariophyta</taxon>
        <taxon>Bacillariophyceae</taxon>
        <taxon>Bacillariophycidae</taxon>
        <taxon>Naviculales</taxon>
        <taxon>Naviculaceae</taxon>
        <taxon>Fistulifera</taxon>
    </lineage>
</organism>
<proteinExistence type="predicted"/>
<dbReference type="Proteomes" id="UP000198406">
    <property type="component" value="Unassembled WGS sequence"/>
</dbReference>